<feature type="binding site" evidence="1">
    <location>
        <position position="45"/>
    </location>
    <ligand>
        <name>substrate</name>
    </ligand>
</feature>
<dbReference type="EMBL" id="DWUS01000174">
    <property type="protein sequence ID" value="HJD51707.1"/>
    <property type="molecule type" value="Genomic_DNA"/>
</dbReference>
<proteinExistence type="inferred from homology"/>
<feature type="binding site" evidence="1">
    <location>
        <position position="56"/>
    </location>
    <ligand>
        <name>ATP</name>
        <dbReference type="ChEBI" id="CHEBI:30616"/>
    </ligand>
</feature>
<dbReference type="InterPro" id="IPR004472">
    <property type="entry name" value="DTB_synth_BioD"/>
</dbReference>
<keyword evidence="1" id="KW-0460">Magnesium</keyword>
<keyword evidence="1" id="KW-0093">Biotin biosynthesis</keyword>
<dbReference type="PANTHER" id="PTHR43210">
    <property type="entry name" value="DETHIOBIOTIN SYNTHETASE"/>
    <property type="match status" value="1"/>
</dbReference>
<dbReference type="HAMAP" id="MF_00336">
    <property type="entry name" value="BioD"/>
    <property type="match status" value="1"/>
</dbReference>
<feature type="binding site" evidence="1">
    <location>
        <begin position="16"/>
        <end position="21"/>
    </location>
    <ligand>
        <name>ATP</name>
        <dbReference type="ChEBI" id="CHEBI:30616"/>
    </ligand>
</feature>
<dbReference type="GO" id="GO:0009102">
    <property type="term" value="P:biotin biosynthetic process"/>
    <property type="evidence" value="ECO:0007669"/>
    <property type="project" value="UniProtKB-UniRule"/>
</dbReference>
<dbReference type="Gene3D" id="3.40.50.300">
    <property type="entry name" value="P-loop containing nucleotide triphosphate hydrolases"/>
    <property type="match status" value="1"/>
</dbReference>
<comment type="subunit">
    <text evidence="1">Homodimer.</text>
</comment>
<keyword evidence="1" id="KW-0547">Nucleotide-binding</keyword>
<feature type="binding site" evidence="1">
    <location>
        <begin position="185"/>
        <end position="186"/>
    </location>
    <ligand>
        <name>ATP</name>
        <dbReference type="ChEBI" id="CHEBI:30616"/>
    </ligand>
</feature>
<dbReference type="CDD" id="cd03109">
    <property type="entry name" value="DTBS"/>
    <property type="match status" value="1"/>
</dbReference>
<comment type="caution">
    <text evidence="1">Lacks conserved residue(s) required for the propagation of feature annotation.</text>
</comment>
<organism evidence="2 3">
    <name type="scientific">Candidatus Rothia avistercoris</name>
    <dbReference type="NCBI Taxonomy" id="2840479"/>
    <lineage>
        <taxon>Bacteria</taxon>
        <taxon>Bacillati</taxon>
        <taxon>Actinomycetota</taxon>
        <taxon>Actinomycetes</taxon>
        <taxon>Micrococcales</taxon>
        <taxon>Micrococcaceae</taxon>
        <taxon>Rothia</taxon>
    </lineage>
</organism>
<keyword evidence="1" id="KW-0963">Cytoplasm</keyword>
<dbReference type="GO" id="GO:0000287">
    <property type="term" value="F:magnesium ion binding"/>
    <property type="evidence" value="ECO:0007669"/>
    <property type="project" value="UniProtKB-UniRule"/>
</dbReference>
<name>A0A9D2UFZ0_9MICC</name>
<comment type="subcellular location">
    <subcellularLocation>
        <location evidence="1">Cytoplasm</location>
    </subcellularLocation>
</comment>
<feature type="binding site" evidence="1">
    <location>
        <position position="112"/>
    </location>
    <ligand>
        <name>Mg(2+)</name>
        <dbReference type="ChEBI" id="CHEBI:18420"/>
    </ligand>
</feature>
<feature type="binding site" evidence="1">
    <location>
        <begin position="112"/>
        <end position="115"/>
    </location>
    <ligand>
        <name>ATP</name>
        <dbReference type="ChEBI" id="CHEBI:30616"/>
    </ligand>
</feature>
<dbReference type="InterPro" id="IPR027417">
    <property type="entry name" value="P-loop_NTPase"/>
</dbReference>
<keyword evidence="1" id="KW-0067">ATP-binding</keyword>
<dbReference type="PANTHER" id="PTHR43210:SF5">
    <property type="entry name" value="DETHIOBIOTIN SYNTHETASE"/>
    <property type="match status" value="1"/>
</dbReference>
<keyword evidence="1 2" id="KW-0436">Ligase</keyword>
<feature type="binding site" evidence="1">
    <location>
        <position position="20"/>
    </location>
    <ligand>
        <name>Mg(2+)</name>
        <dbReference type="ChEBI" id="CHEBI:18420"/>
    </ligand>
</feature>
<feature type="binding site" evidence="1">
    <location>
        <position position="56"/>
    </location>
    <ligand>
        <name>Mg(2+)</name>
        <dbReference type="ChEBI" id="CHEBI:18420"/>
    </ligand>
</feature>
<gene>
    <name evidence="1 2" type="primary">bioD</name>
    <name evidence="2" type="ORF">H9908_07575</name>
</gene>
<dbReference type="GO" id="GO:0005829">
    <property type="term" value="C:cytosol"/>
    <property type="evidence" value="ECO:0007669"/>
    <property type="project" value="TreeGrafter"/>
</dbReference>
<feature type="active site" evidence="1">
    <location>
        <position position="41"/>
    </location>
</feature>
<dbReference type="Pfam" id="PF13500">
    <property type="entry name" value="AAA_26"/>
    <property type="match status" value="1"/>
</dbReference>
<reference evidence="2" key="2">
    <citation type="submission" date="2021-04" db="EMBL/GenBank/DDBJ databases">
        <authorList>
            <person name="Gilroy R."/>
        </authorList>
    </citation>
    <scope>NUCLEOTIDE SEQUENCE</scope>
    <source>
        <strain evidence="2">ChiHjej10B9-4811</strain>
    </source>
</reference>
<dbReference type="GO" id="GO:0005524">
    <property type="term" value="F:ATP binding"/>
    <property type="evidence" value="ECO:0007669"/>
    <property type="project" value="UniProtKB-UniRule"/>
</dbReference>
<dbReference type="EC" id="6.3.3.3" evidence="1"/>
<evidence type="ECO:0000313" key="3">
    <source>
        <dbReference type="Proteomes" id="UP000823908"/>
    </source>
</evidence>
<dbReference type="AlphaFoldDB" id="A0A9D2UFZ0"/>
<comment type="function">
    <text evidence="1">Catalyzes a mechanistically unusual reaction, the ATP-dependent insertion of CO2 between the N7 and N8 nitrogen atoms of 7,8-diaminopelargonic acid (DAPA, also called 7,8-diammoniononanoate) to form a ureido ring.</text>
</comment>
<accession>A0A9D2UFZ0</accession>
<protein>
    <recommendedName>
        <fullName evidence="1">ATP-dependent dethiobiotin synthetase BioD</fullName>
        <ecNumber evidence="1">6.3.3.3</ecNumber>
    </recommendedName>
    <alternativeName>
        <fullName evidence="1">DTB synthetase</fullName>
        <shortName evidence="1">DTBS</shortName>
    </alternativeName>
    <alternativeName>
        <fullName evidence="1">Dethiobiotin synthase</fullName>
    </alternativeName>
</protein>
<sequence>MSSSAVIYHIVGTDTDVGKTLATACLASALEQAGKRVAIYKPAQTGVAPGQPGDADFAAYLSGARAFEGSRASRPLAPVAAARLDGFTLPSLQEHSDRIGLLTADYDAVIVEGSGGVTVDMAEGEPGSAYSSHNQADLMELLTRAGHSATTFLVARSGLGTLNHCQLTVSYLNQRNLPVEGIIIGSWPAQPSYTEESNLRALAEMGHRVLALIPAGLGRGFSAGESAELDWAETDLAHFRAIAVSACGDLAAGH</sequence>
<dbReference type="GO" id="GO:0004141">
    <property type="term" value="F:dethiobiotin synthase activity"/>
    <property type="evidence" value="ECO:0007669"/>
    <property type="project" value="UniProtKB-UniRule"/>
</dbReference>
<comment type="catalytic activity">
    <reaction evidence="1">
        <text>(7R,8S)-7,8-diammoniononanoate + CO2 + ATP = (4R,5S)-dethiobiotin + ADP + phosphate + 3 H(+)</text>
        <dbReference type="Rhea" id="RHEA:15805"/>
        <dbReference type="ChEBI" id="CHEBI:15378"/>
        <dbReference type="ChEBI" id="CHEBI:16526"/>
        <dbReference type="ChEBI" id="CHEBI:30616"/>
        <dbReference type="ChEBI" id="CHEBI:43474"/>
        <dbReference type="ChEBI" id="CHEBI:149469"/>
        <dbReference type="ChEBI" id="CHEBI:149473"/>
        <dbReference type="ChEBI" id="CHEBI:456216"/>
        <dbReference type="EC" id="6.3.3.3"/>
    </reaction>
</comment>
<dbReference type="Proteomes" id="UP000823908">
    <property type="component" value="Unassembled WGS sequence"/>
</dbReference>
<dbReference type="SUPFAM" id="SSF52540">
    <property type="entry name" value="P-loop containing nucleoside triphosphate hydrolases"/>
    <property type="match status" value="1"/>
</dbReference>
<comment type="similarity">
    <text evidence="1">Belongs to the dethiobiotin synthetase family.</text>
</comment>
<reference evidence="2" key="1">
    <citation type="journal article" date="2021" name="PeerJ">
        <title>Extensive microbial diversity within the chicken gut microbiome revealed by metagenomics and culture.</title>
        <authorList>
            <person name="Gilroy R."/>
            <person name="Ravi A."/>
            <person name="Getino M."/>
            <person name="Pursley I."/>
            <person name="Horton D.L."/>
            <person name="Alikhan N.F."/>
            <person name="Baker D."/>
            <person name="Gharbi K."/>
            <person name="Hall N."/>
            <person name="Watson M."/>
            <person name="Adriaenssens E.M."/>
            <person name="Foster-Nyarko E."/>
            <person name="Jarju S."/>
            <person name="Secka A."/>
            <person name="Antonio M."/>
            <person name="Oren A."/>
            <person name="Chaudhuri R.R."/>
            <person name="La Ragione R."/>
            <person name="Hildebrand F."/>
            <person name="Pallen M.J."/>
        </authorList>
    </citation>
    <scope>NUCLEOTIDE SEQUENCE</scope>
    <source>
        <strain evidence="2">ChiHjej10B9-4811</strain>
    </source>
</reference>
<comment type="pathway">
    <text evidence="1">Cofactor biosynthesis; biotin biosynthesis; biotin from 7,8-diaminononanoate: step 1/2.</text>
</comment>
<keyword evidence="1" id="KW-0479">Metal-binding</keyword>
<evidence type="ECO:0000313" key="2">
    <source>
        <dbReference type="EMBL" id="HJD51707.1"/>
    </source>
</evidence>
<comment type="cofactor">
    <cofactor evidence="1">
        <name>Mg(2+)</name>
        <dbReference type="ChEBI" id="CHEBI:18420"/>
    </cofactor>
</comment>
<evidence type="ECO:0000256" key="1">
    <source>
        <dbReference type="HAMAP-Rule" id="MF_00336"/>
    </source>
</evidence>
<dbReference type="NCBIfam" id="TIGR00347">
    <property type="entry name" value="bioD"/>
    <property type="match status" value="1"/>
</dbReference>
<comment type="caution">
    <text evidence="2">The sequence shown here is derived from an EMBL/GenBank/DDBJ whole genome shotgun (WGS) entry which is preliminary data.</text>
</comment>